<sequence length="417" mass="45745">MPLDDYKAVRRIAEGRFGSVSEATRLSTGERVAVKKIRARRNLPGLDFDPWFKSAERELEVLSAVTHKNVVKLLDHLVTPGAAVAILIYEYVSWDLSTVMERLCPFDEAQVKTMMLMLLDGLLHLHSCNVMHRDLKPANLLMDGVTGDLKIADFGSARFLPGSNCSMGSEAADSEDPSYGLMTRDVCTRWYKSPEMLFGSVDYSLGVDLWAAGCIAGELLCPKCKPLFPGGSDLEQLCFVFQAVGIPDEATWPEVRRLPDYAKVSFRAKEPVFPDLGGNRSAAALGLVRGFLELNPRHRSSCRSALEHEFFLQAPAPVLTSTLVLGLSEEDGHHQHEANEGPMTPVGFSEFGSDGSDFCSLAAGEFEELQVEVETTSCGLWEHAVLDEPSTEGCGTATPPRNRTPSPPRSGVHRLKF</sequence>
<evidence type="ECO:0000256" key="9">
    <source>
        <dbReference type="ARBA" id="ARBA00039612"/>
    </source>
</evidence>
<evidence type="ECO:0000259" key="15">
    <source>
        <dbReference type="PROSITE" id="PS50011"/>
    </source>
</evidence>
<dbReference type="GO" id="GO:0005524">
    <property type="term" value="F:ATP binding"/>
    <property type="evidence" value="ECO:0007669"/>
    <property type="project" value="UniProtKB-KW"/>
</dbReference>
<evidence type="ECO:0000256" key="6">
    <source>
        <dbReference type="ARBA" id="ARBA00022777"/>
    </source>
</evidence>
<keyword evidence="6" id="KW-0418">Kinase</keyword>
<evidence type="ECO:0000313" key="18">
    <source>
        <dbReference type="Proteomes" id="UP000654075"/>
    </source>
</evidence>
<dbReference type="SUPFAM" id="SSF56112">
    <property type="entry name" value="Protein kinase-like (PK-like)"/>
    <property type="match status" value="1"/>
</dbReference>
<dbReference type="EC" id="2.7.11.22" evidence="2"/>
<proteinExistence type="inferred from homology"/>
<evidence type="ECO:0000256" key="4">
    <source>
        <dbReference type="ARBA" id="ARBA00022679"/>
    </source>
</evidence>
<comment type="catalytic activity">
    <reaction evidence="13">
        <text>L-seryl-[protein] + ATP = O-phospho-L-seryl-[protein] + ADP + H(+)</text>
        <dbReference type="Rhea" id="RHEA:17989"/>
        <dbReference type="Rhea" id="RHEA-COMP:9863"/>
        <dbReference type="Rhea" id="RHEA-COMP:11604"/>
        <dbReference type="ChEBI" id="CHEBI:15378"/>
        <dbReference type="ChEBI" id="CHEBI:29999"/>
        <dbReference type="ChEBI" id="CHEBI:30616"/>
        <dbReference type="ChEBI" id="CHEBI:83421"/>
        <dbReference type="ChEBI" id="CHEBI:456216"/>
        <dbReference type="EC" id="2.7.11.22"/>
    </reaction>
</comment>
<keyword evidence="3" id="KW-0723">Serine/threonine-protein kinase</keyword>
<dbReference type="FunFam" id="1.10.510.10:FF:000624">
    <property type="entry name" value="Mitogen-activated protein kinase"/>
    <property type="match status" value="1"/>
</dbReference>
<dbReference type="InterPro" id="IPR011009">
    <property type="entry name" value="Kinase-like_dom_sf"/>
</dbReference>
<evidence type="ECO:0000256" key="1">
    <source>
        <dbReference type="ARBA" id="ARBA00006485"/>
    </source>
</evidence>
<dbReference type="PROSITE" id="PS50011">
    <property type="entry name" value="PROTEIN_KINASE_DOM"/>
    <property type="match status" value="1"/>
</dbReference>
<dbReference type="GO" id="GO:0005634">
    <property type="term" value="C:nucleus"/>
    <property type="evidence" value="ECO:0007669"/>
    <property type="project" value="TreeGrafter"/>
</dbReference>
<evidence type="ECO:0000256" key="11">
    <source>
        <dbReference type="ARBA" id="ARBA00042858"/>
    </source>
</evidence>
<comment type="similarity">
    <text evidence="1">Belongs to the protein kinase superfamily. CMGC Ser/Thr protein kinase family. CDC2/CDKX subfamily.</text>
</comment>
<dbReference type="OrthoDB" id="1732493at2759"/>
<evidence type="ECO:0000256" key="5">
    <source>
        <dbReference type="ARBA" id="ARBA00022741"/>
    </source>
</evidence>
<dbReference type="PANTHER" id="PTHR24056">
    <property type="entry name" value="CELL DIVISION PROTEIN KINASE"/>
    <property type="match status" value="1"/>
</dbReference>
<dbReference type="Pfam" id="PF00069">
    <property type="entry name" value="Pkinase"/>
    <property type="match status" value="1"/>
</dbReference>
<keyword evidence="18" id="KW-1185">Reference proteome</keyword>
<dbReference type="EMBL" id="CAJNNW010002929">
    <property type="protein sequence ID" value="CAE8644825.1"/>
    <property type="molecule type" value="Genomic_DNA"/>
</dbReference>
<dbReference type="InterPro" id="IPR008271">
    <property type="entry name" value="Ser/Thr_kinase_AS"/>
</dbReference>
<dbReference type="InterPro" id="IPR000719">
    <property type="entry name" value="Prot_kinase_dom"/>
</dbReference>
<protein>
    <recommendedName>
        <fullName evidence="9">Cyclin-dependent kinase 2 homolog</fullName>
        <ecNumber evidence="2">2.7.11.22</ecNumber>
    </recommendedName>
    <alternativeName>
        <fullName evidence="10">Cell division control protein 2 homolog</fullName>
    </alternativeName>
    <alternativeName>
        <fullName evidence="11">cdc2-related kinase 2</fullName>
    </alternativeName>
</protein>
<dbReference type="PROSITE" id="PS00108">
    <property type="entry name" value="PROTEIN_KINASE_ST"/>
    <property type="match status" value="1"/>
</dbReference>
<dbReference type="SMART" id="SM00220">
    <property type="entry name" value="S_TKc"/>
    <property type="match status" value="1"/>
</dbReference>
<feature type="region of interest" description="Disordered" evidence="14">
    <location>
        <begin position="389"/>
        <end position="417"/>
    </location>
</feature>
<dbReference type="Proteomes" id="UP000654075">
    <property type="component" value="Unassembled WGS sequence"/>
</dbReference>
<reference evidence="16" key="1">
    <citation type="submission" date="2021-02" db="EMBL/GenBank/DDBJ databases">
        <authorList>
            <person name="Dougan E. K."/>
            <person name="Rhodes N."/>
            <person name="Thang M."/>
            <person name="Chan C."/>
        </authorList>
    </citation>
    <scope>NUCLEOTIDE SEQUENCE</scope>
</reference>
<dbReference type="Proteomes" id="UP000626109">
    <property type="component" value="Unassembled WGS sequence"/>
</dbReference>
<dbReference type="GO" id="GO:0004693">
    <property type="term" value="F:cyclin-dependent protein serine/threonine kinase activity"/>
    <property type="evidence" value="ECO:0007669"/>
    <property type="project" value="UniProtKB-EC"/>
</dbReference>
<dbReference type="PANTHER" id="PTHR24056:SF171">
    <property type="entry name" value="CYCLIN-DEPENDENT KINASE 20"/>
    <property type="match status" value="1"/>
</dbReference>
<name>A0A813EMH9_POLGL</name>
<organism evidence="16 18">
    <name type="scientific">Polarella glacialis</name>
    <name type="common">Dinoflagellate</name>
    <dbReference type="NCBI Taxonomy" id="89957"/>
    <lineage>
        <taxon>Eukaryota</taxon>
        <taxon>Sar</taxon>
        <taxon>Alveolata</taxon>
        <taxon>Dinophyceae</taxon>
        <taxon>Suessiales</taxon>
        <taxon>Suessiaceae</taxon>
        <taxon>Polarella</taxon>
    </lineage>
</organism>
<evidence type="ECO:0000313" key="16">
    <source>
        <dbReference type="EMBL" id="CAE8598886.1"/>
    </source>
</evidence>
<dbReference type="InterPro" id="IPR050108">
    <property type="entry name" value="CDK"/>
</dbReference>
<gene>
    <name evidence="16" type="ORF">PGLA1383_LOCUS17284</name>
    <name evidence="17" type="ORF">PGLA2088_LOCUS3389</name>
</gene>
<keyword evidence="7" id="KW-0067">ATP-binding</keyword>
<comment type="subunit">
    <text evidence="8">May form a complex composed of at least the catalytic subunit CRK2 and a cyclin.</text>
</comment>
<evidence type="ECO:0000256" key="13">
    <source>
        <dbReference type="ARBA" id="ARBA00048367"/>
    </source>
</evidence>
<evidence type="ECO:0000256" key="8">
    <source>
        <dbReference type="ARBA" id="ARBA00038543"/>
    </source>
</evidence>
<evidence type="ECO:0000256" key="10">
    <source>
        <dbReference type="ARBA" id="ARBA00041902"/>
    </source>
</evidence>
<comment type="catalytic activity">
    <reaction evidence="12">
        <text>L-threonyl-[protein] + ATP = O-phospho-L-threonyl-[protein] + ADP + H(+)</text>
        <dbReference type="Rhea" id="RHEA:46608"/>
        <dbReference type="Rhea" id="RHEA-COMP:11060"/>
        <dbReference type="Rhea" id="RHEA-COMP:11605"/>
        <dbReference type="ChEBI" id="CHEBI:15378"/>
        <dbReference type="ChEBI" id="CHEBI:30013"/>
        <dbReference type="ChEBI" id="CHEBI:30616"/>
        <dbReference type="ChEBI" id="CHEBI:61977"/>
        <dbReference type="ChEBI" id="CHEBI:456216"/>
        <dbReference type="EC" id="2.7.11.22"/>
    </reaction>
</comment>
<evidence type="ECO:0000256" key="3">
    <source>
        <dbReference type="ARBA" id="ARBA00022527"/>
    </source>
</evidence>
<dbReference type="EMBL" id="CAJNNV010010648">
    <property type="protein sequence ID" value="CAE8598886.1"/>
    <property type="molecule type" value="Genomic_DNA"/>
</dbReference>
<evidence type="ECO:0000256" key="14">
    <source>
        <dbReference type="SAM" id="MobiDB-lite"/>
    </source>
</evidence>
<feature type="domain" description="Protein kinase" evidence="15">
    <location>
        <begin position="6"/>
        <end position="311"/>
    </location>
</feature>
<evidence type="ECO:0000313" key="17">
    <source>
        <dbReference type="EMBL" id="CAE8644825.1"/>
    </source>
</evidence>
<dbReference type="Gene3D" id="1.10.510.10">
    <property type="entry name" value="Transferase(Phosphotransferase) domain 1"/>
    <property type="match status" value="1"/>
</dbReference>
<evidence type="ECO:0000256" key="12">
    <source>
        <dbReference type="ARBA" id="ARBA00047811"/>
    </source>
</evidence>
<keyword evidence="5" id="KW-0547">Nucleotide-binding</keyword>
<accession>A0A813EMH9</accession>
<evidence type="ECO:0000256" key="2">
    <source>
        <dbReference type="ARBA" id="ARBA00012425"/>
    </source>
</evidence>
<evidence type="ECO:0000256" key="7">
    <source>
        <dbReference type="ARBA" id="ARBA00022840"/>
    </source>
</evidence>
<dbReference type="OMA" id="EDDWPEI"/>
<dbReference type="AlphaFoldDB" id="A0A813EMH9"/>
<dbReference type="Gene3D" id="3.30.200.20">
    <property type="entry name" value="Phosphorylase Kinase, domain 1"/>
    <property type="match status" value="1"/>
</dbReference>
<comment type="caution">
    <text evidence="16">The sequence shown here is derived from an EMBL/GenBank/DDBJ whole genome shotgun (WGS) entry which is preliminary data.</text>
</comment>
<keyword evidence="4" id="KW-0808">Transferase</keyword>